<gene>
    <name evidence="4" type="ORF">DAKH74_000300</name>
</gene>
<dbReference type="Gene3D" id="1.20.1280.50">
    <property type="match status" value="1"/>
</dbReference>
<dbReference type="EMBL" id="BTGD01000001">
    <property type="protein sequence ID" value="GMM53414.1"/>
    <property type="molecule type" value="Genomic_DNA"/>
</dbReference>
<sequence length="723" mass="83292">MSGVSSVDRAIELGTKYFKAQDYKNAKDVFIKTIRLVNAYDDKTILEIRKSLNYTPYSVTCVNNNPQKIVVHPRYTKLLDNLAATWEKLNEKEKALKVTEKMIEKESYNIKGYIRRGNILQALGKDREAFKNYKTALDRARYGHESLNIKYPQKFIDFINGKKTALKRQLLKQKEEKIAKTPKRIVIDPIKEQRELKKARVNDTATVVETYPTGFDFISNLPSELIPIILSGFSSSELLKLLTVSKAWYKRIMSFNVLFKMFVLRRVSYKELLQFCRFLNKITPVTKVILNEQTGENEYLSSTSFIDSISVSSKIPSEEKKLIKTFFLNLQKYSTRRLAISAPNATVHDLAKYIVPEGNFCRTTEDISVVTSLRADKPGEVDFLSHFNNLHTVDLMFNGSLVPFTSSIEMLNQSFHDTSNLGPEWKKEIESLKIICDQERVRSFPLGQLFTASDTTYWPKLQKLCISGVTFADANSDFSWLTLFPKVKELWLENNRNARFVNFMNVLKDKHVFHRLESLTFREDINNSRCDIEGTDSPNMYGLNLKNLKVLDLMNTCISGVGLYRLTNFIEADSLEKLNIGFCSYIRFVHRSNENDLTSISTDLRFFERMKSLKELDLQQMGSMMDSNLSALSEQIWYIEKLRKLDLSFNQSITGASVYDLVVTIIKNSNNKPLANLVLDGCIAVSHITANMMSAKKLVTNMECVFEKENWIRFGINSYKYRT</sequence>
<dbReference type="InterPro" id="IPR036047">
    <property type="entry name" value="F-box-like_dom_sf"/>
</dbReference>
<dbReference type="SUPFAM" id="SSF81383">
    <property type="entry name" value="F-box domain"/>
    <property type="match status" value="1"/>
</dbReference>
<feature type="domain" description="F-box" evidence="3">
    <location>
        <begin position="215"/>
        <end position="262"/>
    </location>
</feature>
<keyword evidence="5" id="KW-1185">Reference proteome</keyword>
<keyword evidence="1" id="KW-0677">Repeat</keyword>
<comment type="caution">
    <text evidence="4">The sequence shown here is derived from an EMBL/GenBank/DDBJ whole genome shotgun (WGS) entry which is preliminary data.</text>
</comment>
<reference evidence="4 5" key="1">
    <citation type="journal article" date="2023" name="Elife">
        <title>Identification of key yeast species and microbe-microbe interactions impacting larval growth of Drosophila in the wild.</title>
        <authorList>
            <person name="Mure A."/>
            <person name="Sugiura Y."/>
            <person name="Maeda R."/>
            <person name="Honda K."/>
            <person name="Sakurai N."/>
            <person name="Takahashi Y."/>
            <person name="Watada M."/>
            <person name="Katoh T."/>
            <person name="Gotoh A."/>
            <person name="Gotoh Y."/>
            <person name="Taniguchi I."/>
            <person name="Nakamura K."/>
            <person name="Hayashi T."/>
            <person name="Katayama T."/>
            <person name="Uemura T."/>
            <person name="Hattori Y."/>
        </authorList>
    </citation>
    <scope>NUCLEOTIDE SEQUENCE [LARGE SCALE GENOMIC DNA]</scope>
    <source>
        <strain evidence="4 5">KH-74</strain>
    </source>
</reference>
<protein>
    <submittedName>
        <fullName evidence="4">DNA-binding SCF ubiquitin ligase subunit</fullName>
    </submittedName>
</protein>
<dbReference type="Gene3D" id="3.80.10.10">
    <property type="entry name" value="Ribonuclease Inhibitor"/>
    <property type="match status" value="1"/>
</dbReference>
<evidence type="ECO:0000313" key="5">
    <source>
        <dbReference type="Proteomes" id="UP001377567"/>
    </source>
</evidence>
<dbReference type="Proteomes" id="UP001377567">
    <property type="component" value="Unassembled WGS sequence"/>
</dbReference>
<proteinExistence type="predicted"/>
<dbReference type="PANTHER" id="PTHR22904:SF523">
    <property type="entry name" value="STRESS-INDUCED-PHOSPHOPROTEIN 1"/>
    <property type="match status" value="1"/>
</dbReference>
<dbReference type="SMART" id="SM00028">
    <property type="entry name" value="TPR"/>
    <property type="match status" value="3"/>
</dbReference>
<dbReference type="GO" id="GO:0003677">
    <property type="term" value="F:DNA binding"/>
    <property type="evidence" value="ECO:0007669"/>
    <property type="project" value="UniProtKB-KW"/>
</dbReference>
<dbReference type="InterPro" id="IPR019734">
    <property type="entry name" value="TPR_rpt"/>
</dbReference>
<evidence type="ECO:0000256" key="1">
    <source>
        <dbReference type="ARBA" id="ARBA00022737"/>
    </source>
</evidence>
<evidence type="ECO:0000256" key="2">
    <source>
        <dbReference type="ARBA" id="ARBA00022803"/>
    </source>
</evidence>
<dbReference type="InterPro" id="IPR011990">
    <property type="entry name" value="TPR-like_helical_dom_sf"/>
</dbReference>
<evidence type="ECO:0000313" key="4">
    <source>
        <dbReference type="EMBL" id="GMM53414.1"/>
    </source>
</evidence>
<dbReference type="AlphaFoldDB" id="A0AAV5RPE3"/>
<dbReference type="InterPro" id="IPR001810">
    <property type="entry name" value="F-box_dom"/>
</dbReference>
<dbReference type="SUPFAM" id="SSF52047">
    <property type="entry name" value="RNI-like"/>
    <property type="match status" value="1"/>
</dbReference>
<dbReference type="PANTHER" id="PTHR22904">
    <property type="entry name" value="TPR REPEAT CONTAINING PROTEIN"/>
    <property type="match status" value="1"/>
</dbReference>
<evidence type="ECO:0000259" key="3">
    <source>
        <dbReference type="PROSITE" id="PS50181"/>
    </source>
</evidence>
<dbReference type="SUPFAM" id="SSF48452">
    <property type="entry name" value="TPR-like"/>
    <property type="match status" value="1"/>
</dbReference>
<dbReference type="Gene3D" id="1.25.40.10">
    <property type="entry name" value="Tetratricopeptide repeat domain"/>
    <property type="match status" value="1"/>
</dbReference>
<dbReference type="PROSITE" id="PS50181">
    <property type="entry name" value="FBOX"/>
    <property type="match status" value="1"/>
</dbReference>
<dbReference type="Pfam" id="PF00646">
    <property type="entry name" value="F-box"/>
    <property type="match status" value="1"/>
</dbReference>
<dbReference type="GO" id="GO:0016874">
    <property type="term" value="F:ligase activity"/>
    <property type="evidence" value="ECO:0007669"/>
    <property type="project" value="UniProtKB-KW"/>
</dbReference>
<organism evidence="4 5">
    <name type="scientific">Maudiozyma humilis</name>
    <name type="common">Sour dough yeast</name>
    <name type="synonym">Kazachstania humilis</name>
    <dbReference type="NCBI Taxonomy" id="51915"/>
    <lineage>
        <taxon>Eukaryota</taxon>
        <taxon>Fungi</taxon>
        <taxon>Dikarya</taxon>
        <taxon>Ascomycota</taxon>
        <taxon>Saccharomycotina</taxon>
        <taxon>Saccharomycetes</taxon>
        <taxon>Saccharomycetales</taxon>
        <taxon>Saccharomycetaceae</taxon>
        <taxon>Maudiozyma</taxon>
    </lineage>
</organism>
<keyword evidence="4" id="KW-0436">Ligase</keyword>
<accession>A0AAV5RPE3</accession>
<keyword evidence="4" id="KW-0238">DNA-binding</keyword>
<keyword evidence="2" id="KW-0802">TPR repeat</keyword>
<dbReference type="GO" id="GO:0051879">
    <property type="term" value="F:Hsp90 protein binding"/>
    <property type="evidence" value="ECO:0007669"/>
    <property type="project" value="TreeGrafter"/>
</dbReference>
<name>A0AAV5RPE3_MAUHU</name>
<dbReference type="InterPro" id="IPR032675">
    <property type="entry name" value="LRR_dom_sf"/>
</dbReference>